<dbReference type="EC" id="2.4.-.-" evidence="1"/>
<gene>
    <name evidence="1" type="ORF">ACIKP7_24125</name>
</gene>
<dbReference type="EMBL" id="JBIUGF010000128">
    <property type="protein sequence ID" value="MFJ1341209.1"/>
    <property type="molecule type" value="Genomic_DNA"/>
</dbReference>
<name>A0ACC7M3Y2_9PSED</name>
<organism evidence="1 2">
    <name type="scientific">Pseudomonas caricapapayae</name>
    <dbReference type="NCBI Taxonomy" id="46678"/>
    <lineage>
        <taxon>Bacteria</taxon>
        <taxon>Pseudomonadati</taxon>
        <taxon>Pseudomonadota</taxon>
        <taxon>Gammaproteobacteria</taxon>
        <taxon>Pseudomonadales</taxon>
        <taxon>Pseudomonadaceae</taxon>
        <taxon>Pseudomonas</taxon>
    </lineage>
</organism>
<proteinExistence type="predicted"/>
<accession>A0ACC7M3Y2</accession>
<comment type="caution">
    <text evidence="1">The sequence shown here is derived from an EMBL/GenBank/DDBJ whole genome shotgun (WGS) entry which is preliminary data.</text>
</comment>
<evidence type="ECO:0000313" key="1">
    <source>
        <dbReference type="EMBL" id="MFJ1341209.1"/>
    </source>
</evidence>
<reference evidence="1" key="1">
    <citation type="submission" date="2024-10" db="EMBL/GenBank/DDBJ databases">
        <title>Aeromonas and Pseudomonas from the Cagarras Archipelago, Rio de Janeiro, Brazil.</title>
        <authorList>
            <person name="Canellas A.L.B."/>
            <person name="Laport M.S."/>
        </authorList>
    </citation>
    <scope>NUCLEOTIDE SEQUENCE</scope>
    <source>
        <strain evidence="1">ACP-7</strain>
    </source>
</reference>
<keyword evidence="2" id="KW-1185">Reference proteome</keyword>
<dbReference type="Proteomes" id="UP001615411">
    <property type="component" value="Unassembled WGS sequence"/>
</dbReference>
<evidence type="ECO:0000313" key="2">
    <source>
        <dbReference type="Proteomes" id="UP001615411"/>
    </source>
</evidence>
<keyword evidence="1" id="KW-0328">Glycosyltransferase</keyword>
<sequence>MRVLWTLPYLPWPTTSGGKTRQYHLLRSLAQRGHQITLLVQSKIPPSEAARQALEPLLERLIVLPRRPLHSPLNLLAAVYAGYPMRASVNGLAPHLRHRFEQLLEERWDVIHIEHSYSFQPFEKALQARQLPFLLSEHTIESVSGDACHDRLPLWLRPFNAFDRWRYRRWENRVLSQAHEVAAVSPRDVEHISRLTGNPASLVINGVDCAHFQDIHPSPRSQRLLFVGNFEYSASLEAIEWALEDILPQVWQSNPAVRLAIVGHALPDSWKSRWSDPRIEWVGYLPDLRDLQRHSAVFFAPLRYGGGSKIKVLEAMAAGLPVVTTPKGVSGLQVTQGEHYLGSDDGDQLALIITQLLNQPWRMRQLSEAGRQFVNDRHDWSIAAGQLESVHARLSQRAPMVTDLNDNNALLNRATHSRE</sequence>
<keyword evidence="1" id="KW-0808">Transferase</keyword>
<protein>
    <submittedName>
        <fullName evidence="1">Glycosyltransferase family 4 protein</fullName>
        <ecNumber evidence="1">2.4.-.-</ecNumber>
    </submittedName>
</protein>